<evidence type="ECO:0000256" key="4">
    <source>
        <dbReference type="ARBA" id="ARBA00022768"/>
    </source>
</evidence>
<evidence type="ECO:0000313" key="11">
    <source>
        <dbReference type="EMBL" id="QJR44137.1"/>
    </source>
</evidence>
<dbReference type="Gene3D" id="3.30.479.20">
    <property type="entry name" value="Elongation factor Ts, dimerisation domain"/>
    <property type="match status" value="2"/>
</dbReference>
<comment type="subcellular location">
    <subcellularLocation>
        <location evidence="7 9">Cytoplasm</location>
    </subcellularLocation>
</comment>
<evidence type="ECO:0000256" key="7">
    <source>
        <dbReference type="HAMAP-Rule" id="MF_00050"/>
    </source>
</evidence>
<evidence type="ECO:0000256" key="5">
    <source>
        <dbReference type="ARBA" id="ARBA00022917"/>
    </source>
</evidence>
<dbReference type="CDD" id="cd14275">
    <property type="entry name" value="UBA_EF-Ts"/>
    <property type="match status" value="1"/>
</dbReference>
<dbReference type="PANTHER" id="PTHR11741:SF0">
    <property type="entry name" value="ELONGATION FACTOR TS, MITOCHONDRIAL"/>
    <property type="match status" value="1"/>
</dbReference>
<reference evidence="11 12" key="1">
    <citation type="submission" date="2020-05" db="EMBL/GenBank/DDBJ databases">
        <title>Novel Mycoplasma species detected in Mirounga angustirostris (northern elephant seal) from the USA.</title>
        <authorList>
            <person name="Volokhov D.V."/>
        </authorList>
    </citation>
    <scope>NUCLEOTIDE SEQUENCE [LARGE SCALE GENOMIC DNA]</scope>
    <source>
        <strain evidence="11 12">Mirounga ES2806-NAS</strain>
    </source>
</reference>
<dbReference type="InterPro" id="IPR014039">
    <property type="entry name" value="Transl_elong_EFTs/EF1B_dimer"/>
</dbReference>
<feature type="region of interest" description="Involved in Mg(2+) ion dislocation from EF-Tu" evidence="7">
    <location>
        <begin position="79"/>
        <end position="82"/>
    </location>
</feature>
<keyword evidence="12" id="KW-1185">Reference proteome</keyword>
<evidence type="ECO:0000256" key="2">
    <source>
        <dbReference type="ARBA" id="ARBA00016956"/>
    </source>
</evidence>
<evidence type="ECO:0000256" key="9">
    <source>
        <dbReference type="RuleBase" id="RU000643"/>
    </source>
</evidence>
<evidence type="ECO:0000256" key="8">
    <source>
        <dbReference type="RuleBase" id="RU000642"/>
    </source>
</evidence>
<dbReference type="InterPro" id="IPR009060">
    <property type="entry name" value="UBA-like_sf"/>
</dbReference>
<evidence type="ECO:0000313" key="12">
    <source>
        <dbReference type="Proteomes" id="UP000502118"/>
    </source>
</evidence>
<dbReference type="Gene3D" id="1.10.8.10">
    <property type="entry name" value="DNA helicase RuvA subunit, C-terminal domain"/>
    <property type="match status" value="1"/>
</dbReference>
<comment type="similarity">
    <text evidence="1 7 8">Belongs to the EF-Ts family.</text>
</comment>
<gene>
    <name evidence="7" type="primary">tsf</name>
    <name evidence="11" type="ORF">HLA92_01660</name>
</gene>
<protein>
    <recommendedName>
        <fullName evidence="2 7">Elongation factor Ts</fullName>
        <shortName evidence="7">EF-Ts</shortName>
    </recommendedName>
</protein>
<dbReference type="SUPFAM" id="SSF54713">
    <property type="entry name" value="Elongation factor Ts (EF-Ts), dimerisation domain"/>
    <property type="match status" value="2"/>
</dbReference>
<dbReference type="InterPro" id="IPR001816">
    <property type="entry name" value="Transl_elong_EFTs/EF1B"/>
</dbReference>
<dbReference type="FunFam" id="1.10.8.10:FF:000001">
    <property type="entry name" value="Elongation factor Ts"/>
    <property type="match status" value="1"/>
</dbReference>
<sequence>MAADLKLIKELRERTNSGFLDVKKALEETNNDIEAAIKWLQEHGVAKAAKKATRIAAEGIVKASQNDKYAVAFELNSETDFVAKNDLFKELVVTIEKLLLEHNFETLEDVLKLKVNNIELQELITNATAKIGEKITLRRVVKVVPQDGQVVATYTHANERIATIILAKGQNKDSLRNVAMHVAALNPSYDFETQLPAELATKIKETALAEVRQNPKFDKLPEKVQNDMLQGKLRKAYNENNVLVFQPFVMEDSKTVAQYMHDNNLELISSLRYEVGEGIEVKHVNFADEVAEQMAKK</sequence>
<keyword evidence="4 7" id="KW-0251">Elongation factor</keyword>
<accession>A0A6M4JDI7</accession>
<dbReference type="PANTHER" id="PTHR11741">
    <property type="entry name" value="ELONGATION FACTOR TS"/>
    <property type="match status" value="1"/>
</dbReference>
<comment type="function">
    <text evidence="6 7 8">Associates with the EF-Tu.GDP complex and induces the exchange of GDP to GTP. It remains bound to the aminoacyl-tRNA.EF-Tu.GTP complex up to the GTP hydrolysis stage on the ribosome.</text>
</comment>
<dbReference type="PROSITE" id="PS01126">
    <property type="entry name" value="EF_TS_1"/>
    <property type="match status" value="1"/>
</dbReference>
<dbReference type="Pfam" id="PF00889">
    <property type="entry name" value="EF_TS"/>
    <property type="match status" value="1"/>
</dbReference>
<organism evidence="11 12">
    <name type="scientific">Mycoplasma miroungirhinis</name>
    <dbReference type="NCBI Taxonomy" id="754516"/>
    <lineage>
        <taxon>Bacteria</taxon>
        <taxon>Bacillati</taxon>
        <taxon>Mycoplasmatota</taxon>
        <taxon>Mollicutes</taxon>
        <taxon>Mycoplasmataceae</taxon>
        <taxon>Mycoplasma</taxon>
    </lineage>
</organism>
<dbReference type="GO" id="GO:0003746">
    <property type="term" value="F:translation elongation factor activity"/>
    <property type="evidence" value="ECO:0007669"/>
    <property type="project" value="UniProtKB-UniRule"/>
</dbReference>
<evidence type="ECO:0000256" key="6">
    <source>
        <dbReference type="ARBA" id="ARBA00025453"/>
    </source>
</evidence>
<dbReference type="Gene3D" id="1.10.286.20">
    <property type="match status" value="1"/>
</dbReference>
<dbReference type="HAMAP" id="MF_00050">
    <property type="entry name" value="EF_Ts"/>
    <property type="match status" value="1"/>
</dbReference>
<dbReference type="KEGG" id="mmio:HLA92_01660"/>
<dbReference type="RefSeq" id="WP_171112904.1">
    <property type="nucleotide sequence ID" value="NZ_CP053097.1"/>
</dbReference>
<dbReference type="InterPro" id="IPR036402">
    <property type="entry name" value="EF-Ts_dimer_sf"/>
</dbReference>
<keyword evidence="5 7" id="KW-0648">Protein biosynthesis</keyword>
<evidence type="ECO:0000256" key="3">
    <source>
        <dbReference type="ARBA" id="ARBA00022490"/>
    </source>
</evidence>
<dbReference type="AlphaFoldDB" id="A0A6M4JDI7"/>
<evidence type="ECO:0000256" key="1">
    <source>
        <dbReference type="ARBA" id="ARBA00005532"/>
    </source>
</evidence>
<keyword evidence="3 7" id="KW-0963">Cytoplasm</keyword>
<dbReference type="NCBIfam" id="TIGR00116">
    <property type="entry name" value="tsf"/>
    <property type="match status" value="1"/>
</dbReference>
<proteinExistence type="inferred from homology"/>
<evidence type="ECO:0000259" key="10">
    <source>
        <dbReference type="Pfam" id="PF00889"/>
    </source>
</evidence>
<dbReference type="PROSITE" id="PS01127">
    <property type="entry name" value="EF_TS_2"/>
    <property type="match status" value="1"/>
</dbReference>
<dbReference type="GO" id="GO:0005737">
    <property type="term" value="C:cytoplasm"/>
    <property type="evidence" value="ECO:0007669"/>
    <property type="project" value="UniProtKB-SubCell"/>
</dbReference>
<dbReference type="SUPFAM" id="SSF46934">
    <property type="entry name" value="UBA-like"/>
    <property type="match status" value="1"/>
</dbReference>
<dbReference type="EMBL" id="CP053097">
    <property type="protein sequence ID" value="QJR44137.1"/>
    <property type="molecule type" value="Genomic_DNA"/>
</dbReference>
<dbReference type="InterPro" id="IPR018101">
    <property type="entry name" value="Transl_elong_Ts_CS"/>
</dbReference>
<feature type="domain" description="Translation elongation factor EFTs/EF1B dimerisation" evidence="10">
    <location>
        <begin position="70"/>
        <end position="277"/>
    </location>
</feature>
<dbReference type="Proteomes" id="UP000502118">
    <property type="component" value="Chromosome"/>
</dbReference>
<name>A0A6M4JDI7_9MOLU</name>